<feature type="region of interest" description="Disordered" evidence="1">
    <location>
        <begin position="45"/>
        <end position="105"/>
    </location>
</feature>
<accession>A0A4P7A2G1</accession>
<dbReference type="EMBL" id="CP038015">
    <property type="protein sequence ID" value="QBP42848.1"/>
    <property type="molecule type" value="Genomic_DNA"/>
</dbReference>
<sequence>MNCPVCDSVRMREVEKENVMIDVCPDCKGVWLDRGELEKITQGLREDQKSYTQSYEKDDRQYRDNRDNSRNDNNKEYDSKHSNNGYPPKHKRKKSMTDILGDLLG</sequence>
<feature type="domain" description="Transcription factor zinc-finger" evidence="2">
    <location>
        <begin position="2"/>
        <end position="42"/>
    </location>
</feature>
<evidence type="ECO:0000313" key="4">
    <source>
        <dbReference type="Proteomes" id="UP000294292"/>
    </source>
</evidence>
<proteinExistence type="predicted"/>
<evidence type="ECO:0000259" key="2">
    <source>
        <dbReference type="Pfam" id="PF13453"/>
    </source>
</evidence>
<organism evidence="3 4">
    <name type="scientific">Paenisporosarcina antarctica</name>
    <dbReference type="NCBI Taxonomy" id="417367"/>
    <lineage>
        <taxon>Bacteria</taxon>
        <taxon>Bacillati</taxon>
        <taxon>Bacillota</taxon>
        <taxon>Bacilli</taxon>
        <taxon>Bacillales</taxon>
        <taxon>Caryophanaceae</taxon>
        <taxon>Paenisporosarcina</taxon>
    </lineage>
</organism>
<name>A0A4P7A2G1_9BACL</name>
<dbReference type="Pfam" id="PF13453">
    <property type="entry name" value="Zn_ribbon_TFIIB"/>
    <property type="match status" value="1"/>
</dbReference>
<protein>
    <submittedName>
        <fullName evidence="3">Cytoplasmic protein</fullName>
    </submittedName>
</protein>
<dbReference type="RefSeq" id="WP_134211591.1">
    <property type="nucleotide sequence ID" value="NZ_CP038015.1"/>
</dbReference>
<reference evidence="3 4" key="1">
    <citation type="submission" date="2019-03" db="EMBL/GenBank/DDBJ databases">
        <title>Complete genome sequence of Paenisporosarcina antarctica CGMCC 1.6503T.</title>
        <authorList>
            <person name="Rong J.-C."/>
            <person name="Chi N.-Y."/>
            <person name="Zhang Q.-F."/>
        </authorList>
    </citation>
    <scope>NUCLEOTIDE SEQUENCE [LARGE SCALE GENOMIC DNA]</scope>
    <source>
        <strain evidence="3 4">CGMCC 1.6503</strain>
    </source>
</reference>
<feature type="compositionally biased region" description="Basic and acidic residues" evidence="1">
    <location>
        <begin position="45"/>
        <end position="81"/>
    </location>
</feature>
<dbReference type="KEGG" id="panc:E2636_17640"/>
<dbReference type="Proteomes" id="UP000294292">
    <property type="component" value="Chromosome"/>
</dbReference>
<evidence type="ECO:0000256" key="1">
    <source>
        <dbReference type="SAM" id="MobiDB-lite"/>
    </source>
</evidence>
<dbReference type="OrthoDB" id="9814037at2"/>
<gene>
    <name evidence="3" type="ORF">E2636_17640</name>
</gene>
<dbReference type="AlphaFoldDB" id="A0A4P7A2G1"/>
<dbReference type="InterPro" id="IPR027392">
    <property type="entry name" value="TF_Znf"/>
</dbReference>
<evidence type="ECO:0000313" key="3">
    <source>
        <dbReference type="EMBL" id="QBP42848.1"/>
    </source>
</evidence>
<keyword evidence="4" id="KW-1185">Reference proteome</keyword>